<protein>
    <recommendedName>
        <fullName evidence="2">OTU domain-containing protein</fullName>
    </recommendedName>
</protein>
<evidence type="ECO:0000256" key="1">
    <source>
        <dbReference type="SAM" id="MobiDB-lite"/>
    </source>
</evidence>
<comment type="caution">
    <text evidence="3">The sequence shown here is derived from an EMBL/GenBank/DDBJ whole genome shotgun (WGS) entry which is preliminary data.</text>
</comment>
<sequence length="215" mass="25169">MDDLHKLRSKKHTVSQTLPLIKPEREKKKKVHTKQPRRVLTRHTAEVSEDIEITCHDITSQVITGFTLPTDENSSLVANAFGVPVFLDPVVNRELFDIRYRGYLRNLRKKTCPCIIDATEPDGNCFFRAISKQLLVTEKYHHCIRKVICNFEESHPNTFVDWHGEGLEGIKCHIRKMRRQRTWGTELELLAVATYFDTSIWEYTEQYPQGSQNWQ</sequence>
<dbReference type="GO" id="GO:0004843">
    <property type="term" value="F:cysteine-type deubiquitinase activity"/>
    <property type="evidence" value="ECO:0007669"/>
    <property type="project" value="TreeGrafter"/>
</dbReference>
<dbReference type="Pfam" id="PF02338">
    <property type="entry name" value="OTU"/>
    <property type="match status" value="1"/>
</dbReference>
<proteinExistence type="predicted"/>
<dbReference type="EMBL" id="JAIWYP010000002">
    <property type="protein sequence ID" value="KAH3871240.1"/>
    <property type="molecule type" value="Genomic_DNA"/>
</dbReference>
<dbReference type="InterPro" id="IPR050704">
    <property type="entry name" value="Peptidase_C85-like"/>
</dbReference>
<dbReference type="SUPFAM" id="SSF54001">
    <property type="entry name" value="Cysteine proteinases"/>
    <property type="match status" value="1"/>
</dbReference>
<evidence type="ECO:0000313" key="3">
    <source>
        <dbReference type="EMBL" id="KAH3871240.1"/>
    </source>
</evidence>
<dbReference type="Proteomes" id="UP000828390">
    <property type="component" value="Unassembled WGS sequence"/>
</dbReference>
<feature type="domain" description="OTU" evidence="2">
    <location>
        <begin position="114"/>
        <end position="215"/>
    </location>
</feature>
<evidence type="ECO:0000313" key="4">
    <source>
        <dbReference type="Proteomes" id="UP000828390"/>
    </source>
</evidence>
<feature type="compositionally biased region" description="Basic residues" evidence="1">
    <location>
        <begin position="27"/>
        <end position="37"/>
    </location>
</feature>
<reference evidence="3" key="2">
    <citation type="submission" date="2020-11" db="EMBL/GenBank/DDBJ databases">
        <authorList>
            <person name="McCartney M.A."/>
            <person name="Auch B."/>
            <person name="Kono T."/>
            <person name="Mallez S."/>
            <person name="Becker A."/>
            <person name="Gohl D.M."/>
            <person name="Silverstein K.A.T."/>
            <person name="Koren S."/>
            <person name="Bechman K.B."/>
            <person name="Herman A."/>
            <person name="Abrahante J.E."/>
            <person name="Garbe J."/>
        </authorList>
    </citation>
    <scope>NUCLEOTIDE SEQUENCE</scope>
    <source>
        <strain evidence="3">Duluth1</strain>
        <tissue evidence="3">Whole animal</tissue>
    </source>
</reference>
<accession>A0A9D4M7N8</accession>
<feature type="region of interest" description="Disordered" evidence="1">
    <location>
        <begin position="1"/>
        <end position="37"/>
    </location>
</feature>
<gene>
    <name evidence="3" type="ORF">DPMN_034434</name>
</gene>
<dbReference type="GO" id="GO:0016579">
    <property type="term" value="P:protein deubiquitination"/>
    <property type="evidence" value="ECO:0007669"/>
    <property type="project" value="TreeGrafter"/>
</dbReference>
<dbReference type="PANTHER" id="PTHR12419">
    <property type="entry name" value="OTU DOMAIN CONTAINING PROTEIN"/>
    <property type="match status" value="1"/>
</dbReference>
<name>A0A9D4M7N8_DREPO</name>
<keyword evidence="4" id="KW-1185">Reference proteome</keyword>
<reference evidence="3" key="1">
    <citation type="journal article" date="2019" name="bioRxiv">
        <title>The Genome of the Zebra Mussel, Dreissena polymorpha: A Resource for Invasive Species Research.</title>
        <authorList>
            <person name="McCartney M.A."/>
            <person name="Auch B."/>
            <person name="Kono T."/>
            <person name="Mallez S."/>
            <person name="Zhang Y."/>
            <person name="Obille A."/>
            <person name="Becker A."/>
            <person name="Abrahante J.E."/>
            <person name="Garbe J."/>
            <person name="Badalamenti J.P."/>
            <person name="Herman A."/>
            <person name="Mangelson H."/>
            <person name="Liachko I."/>
            <person name="Sullivan S."/>
            <person name="Sone E.D."/>
            <person name="Koren S."/>
            <person name="Silverstein K.A.T."/>
            <person name="Beckman K.B."/>
            <person name="Gohl D.M."/>
        </authorList>
    </citation>
    <scope>NUCLEOTIDE SEQUENCE</scope>
    <source>
        <strain evidence="3">Duluth1</strain>
        <tissue evidence="3">Whole animal</tissue>
    </source>
</reference>
<organism evidence="3 4">
    <name type="scientific">Dreissena polymorpha</name>
    <name type="common">Zebra mussel</name>
    <name type="synonym">Mytilus polymorpha</name>
    <dbReference type="NCBI Taxonomy" id="45954"/>
    <lineage>
        <taxon>Eukaryota</taxon>
        <taxon>Metazoa</taxon>
        <taxon>Spiralia</taxon>
        <taxon>Lophotrochozoa</taxon>
        <taxon>Mollusca</taxon>
        <taxon>Bivalvia</taxon>
        <taxon>Autobranchia</taxon>
        <taxon>Heteroconchia</taxon>
        <taxon>Euheterodonta</taxon>
        <taxon>Imparidentia</taxon>
        <taxon>Neoheterodontei</taxon>
        <taxon>Myida</taxon>
        <taxon>Dreissenoidea</taxon>
        <taxon>Dreissenidae</taxon>
        <taxon>Dreissena</taxon>
    </lineage>
</organism>
<dbReference type="InterPro" id="IPR003323">
    <property type="entry name" value="OTU_dom"/>
</dbReference>
<dbReference type="AlphaFoldDB" id="A0A9D4M7N8"/>
<dbReference type="Gene3D" id="3.90.70.80">
    <property type="match status" value="1"/>
</dbReference>
<evidence type="ECO:0000259" key="2">
    <source>
        <dbReference type="PROSITE" id="PS50802"/>
    </source>
</evidence>
<dbReference type="CDD" id="cd22755">
    <property type="entry name" value="OTU_CeDUB-like"/>
    <property type="match status" value="1"/>
</dbReference>
<dbReference type="PROSITE" id="PS50802">
    <property type="entry name" value="OTU"/>
    <property type="match status" value="1"/>
</dbReference>
<dbReference type="InterPro" id="IPR038765">
    <property type="entry name" value="Papain-like_cys_pep_sf"/>
</dbReference>